<dbReference type="Gene3D" id="3.30.470.30">
    <property type="entry name" value="DNA ligase/mRNA capping enzyme"/>
    <property type="match status" value="1"/>
</dbReference>
<evidence type="ECO:0008006" key="3">
    <source>
        <dbReference type="Google" id="ProtNLM"/>
    </source>
</evidence>
<proteinExistence type="predicted"/>
<sequence>MLLPNFEFQKPITPSLDILFKNADTLVKDTFFVSAKTDGIRKLILVINNRIYSVTENFSVKFVKEIEGNFHLILDCEFTNNIFIPFDVLYHETDLRNRPYKERMNILDSLDYKIFKNKITKKNIKHCKNFKDIQTFILSELDNTTPNDGIVITSGTSTYFENTKFYYSKKIEILEDVPYNKKIVKYHRIKNKKINFIIEYDLDNKKFVKVRYDKAVSNSINTFNSILLASYQK</sequence>
<evidence type="ECO:0000313" key="1">
    <source>
        <dbReference type="EMBL" id="ORX41431.1"/>
    </source>
</evidence>
<reference evidence="1 2" key="1">
    <citation type="submission" date="2016-08" db="EMBL/GenBank/DDBJ databases">
        <title>Genomes of anaerobic fungi encode conserved fungal cellulosomes for biomass hydrolysis.</title>
        <authorList>
            <consortium name="DOE Joint Genome Institute"/>
            <person name="Haitjema C.H."/>
            <person name="Gilmore S.P."/>
            <person name="Henske J.K."/>
            <person name="Solomon K.V."/>
            <person name="De Groot R."/>
            <person name="Kuo A."/>
            <person name="Mondo S.J."/>
            <person name="Salamov A.A."/>
            <person name="Labutti K."/>
            <person name="Zhao Z."/>
            <person name="Chiniquy J."/>
            <person name="Barry K."/>
            <person name="Brewer H.M."/>
            <person name="Purvine S.O."/>
            <person name="Wright A.T."/>
            <person name="Boxma B."/>
            <person name="Van Alen T."/>
            <person name="Hackstein J.H."/>
            <person name="Baker S.E."/>
            <person name="Grigoriev I.V."/>
            <person name="O'Malley M.A."/>
        </authorList>
    </citation>
    <scope>NUCLEOTIDE SEQUENCE [LARGE SCALE GENOMIC DNA]</scope>
    <source>
        <strain evidence="2">finn</strain>
    </source>
</reference>
<reference evidence="1 2" key="2">
    <citation type="submission" date="2016-08" db="EMBL/GenBank/DDBJ databases">
        <title>Pervasive Adenine N6-methylation of Active Genes in Fungi.</title>
        <authorList>
            <consortium name="DOE Joint Genome Institute"/>
            <person name="Mondo S.J."/>
            <person name="Dannebaum R.O."/>
            <person name="Kuo R.C."/>
            <person name="Labutti K."/>
            <person name="Haridas S."/>
            <person name="Kuo A."/>
            <person name="Salamov A."/>
            <person name="Ahrendt S.R."/>
            <person name="Lipzen A."/>
            <person name="Sullivan W."/>
            <person name="Andreopoulos W.B."/>
            <person name="Clum A."/>
            <person name="Lindquist E."/>
            <person name="Daum C."/>
            <person name="Ramamoorthy G.K."/>
            <person name="Gryganskyi A."/>
            <person name="Culley D."/>
            <person name="Magnuson J.K."/>
            <person name="James T.Y."/>
            <person name="O'Malley M.A."/>
            <person name="Stajich J.E."/>
            <person name="Spatafora J.W."/>
            <person name="Visel A."/>
            <person name="Grigoriev I.V."/>
        </authorList>
    </citation>
    <scope>NUCLEOTIDE SEQUENCE [LARGE SCALE GENOMIC DNA]</scope>
    <source>
        <strain evidence="2">finn</strain>
    </source>
</reference>
<protein>
    <recommendedName>
        <fullName evidence="3">mRNA capping enzyme adenylation domain-containing protein</fullName>
    </recommendedName>
</protein>
<dbReference type="OrthoDB" id="10497218at2759"/>
<gene>
    <name evidence="1" type="ORF">BCR36DRAFT_311599</name>
</gene>
<dbReference type="EMBL" id="MCFH01000089">
    <property type="protein sequence ID" value="ORX41431.1"/>
    <property type="molecule type" value="Genomic_DNA"/>
</dbReference>
<keyword evidence="2" id="KW-1185">Reference proteome</keyword>
<dbReference type="AlphaFoldDB" id="A0A1Y1UTU1"/>
<dbReference type="Proteomes" id="UP000193719">
    <property type="component" value="Unassembled WGS sequence"/>
</dbReference>
<dbReference type="SUPFAM" id="SSF56091">
    <property type="entry name" value="DNA ligase/mRNA capping enzyme, catalytic domain"/>
    <property type="match status" value="1"/>
</dbReference>
<accession>A0A1Y1UTU1</accession>
<feature type="non-terminal residue" evidence="1">
    <location>
        <position position="233"/>
    </location>
</feature>
<comment type="caution">
    <text evidence="1">The sequence shown here is derived from an EMBL/GenBank/DDBJ whole genome shotgun (WGS) entry which is preliminary data.</text>
</comment>
<organism evidence="1 2">
    <name type="scientific">Piromyces finnis</name>
    <dbReference type="NCBI Taxonomy" id="1754191"/>
    <lineage>
        <taxon>Eukaryota</taxon>
        <taxon>Fungi</taxon>
        <taxon>Fungi incertae sedis</taxon>
        <taxon>Chytridiomycota</taxon>
        <taxon>Chytridiomycota incertae sedis</taxon>
        <taxon>Neocallimastigomycetes</taxon>
        <taxon>Neocallimastigales</taxon>
        <taxon>Neocallimastigaceae</taxon>
        <taxon>Piromyces</taxon>
    </lineage>
</organism>
<name>A0A1Y1UTU1_9FUNG</name>
<evidence type="ECO:0000313" key="2">
    <source>
        <dbReference type="Proteomes" id="UP000193719"/>
    </source>
</evidence>